<sequence length="1083" mass="114350">MGEGAAPWPQEIRLAMTMVGGASLAVWMSGVATETSALLHASRSPEDGGGYRKLLDLLRAKVRLDVLTGTSAGGVGAAGLGLAEAFRSSPAPLRDVLLADGSLTNLIRDPKEAQPRSLLDGDRFLGDLDGAFRTIVGGGTTATEPPDVTLLLPGTMIDGETVRYDDALGNLIRDTEHRMLFRFTGPLWNGGVTAPLALAARSTASFPGAFELSRLPVGPAVADRLHPDMTAYTELTRSHWLTDGGVLVNKPLRPALREIFELSSSSDVRRLLLYVVPTVEAEAAAVPVNPANPPLLGAALAKVVSTVINQTISADLEELTAHNDAVVATRDTRVSLAALGLRGGRLVDDRIMAAYLERRVAEDAAELVRTATRYYALSTEDSKDPGWAKGMSTELRAVAAEGLRNGMPAKAPGAVCHVEDLAAFRTTALDDSVATGLQLVNAAFHLCPDEQQAKTLNGVRARLHAARGKAARGIRITPWIAKHEPPAAGVSAADWIAQLAHEWAQLGKSDALREAWPMVTGALSDAAPVLRELARDPLATAAVLKVSGQEPVPAEAPGPELGTEVAGLVAEAVDTVTTLVGWFGLAGDNADGGGIDGNPGNPDSPDNPGSSAGSDGAGSGDSPGTSDGPGTTASTDNRKLMSRLILLHVATRGLLAQPPSVDQRVDLVQVSADSRTLLDFGRQRGWDKLTGLQADYFGAFYKASWRANDWLWGRVDAVGWLVQCLLDPHRLRVLRNVVGPEAFRTEVREAFTAVGWQLPSAADNVPAADVASLVAQLGEELAFLGLDAQLGEVAFSDDLPTSLPVTAMVLARGRQLEIAREELPVVAQRAAEDAKEGNGKPSEPFRKIMTTPPADAAATQRAFQACQVSAERFEGERGTVLLTKTLVKAGATGLNAAAGATRVPTSLQPAAKVAQATGRSAWWVTQGATKLGRPWNLVAAAVTAVAGLVLGGNGGQVLQWVGPPVAAGAIVFLLVSLLTLKRTWRMVLTLLCVLVVAALLFAAFLPPLAQPLFGWLGAVVAGWRRGEAPVWWLLVVLLLVLPAFWTPLAALRRRTRRADHTRSSRSTPNAQPRADRRELTHRS</sequence>
<name>A0ABZ1I0J2_9PSEU</name>
<dbReference type="InterPro" id="IPR002641">
    <property type="entry name" value="PNPLA_dom"/>
</dbReference>
<dbReference type="InterPro" id="IPR019894">
    <property type="entry name" value="Patatin-related_protein"/>
</dbReference>
<dbReference type="Pfam" id="PF11856">
    <property type="entry name" value="DUF3376"/>
    <property type="match status" value="1"/>
</dbReference>
<dbReference type="RefSeq" id="WP_326566634.1">
    <property type="nucleotide sequence ID" value="NZ_CP142149.1"/>
</dbReference>
<accession>A0ABZ1I0J2</accession>
<dbReference type="Proteomes" id="UP001330812">
    <property type="component" value="Chromosome"/>
</dbReference>
<keyword evidence="2" id="KW-0442">Lipid degradation</keyword>
<feature type="compositionally biased region" description="Low complexity" evidence="3">
    <location>
        <begin position="622"/>
        <end position="635"/>
    </location>
</feature>
<feature type="active site" description="Nucleophile" evidence="2">
    <location>
        <position position="71"/>
    </location>
</feature>
<reference evidence="6 7" key="1">
    <citation type="journal article" date="2015" name="Int. J. Syst. Evol. Microbiol.">
        <title>Amycolatopsis rhabdoformis sp. nov., an actinomycete isolated from a tropical forest soil.</title>
        <authorList>
            <person name="Souza W.R."/>
            <person name="Silva R.E."/>
            <person name="Goodfellow M."/>
            <person name="Busarakam K."/>
            <person name="Figueiro F.S."/>
            <person name="Ferreira D."/>
            <person name="Rodrigues-Filho E."/>
            <person name="Moraes L.A.B."/>
            <person name="Zucchi T.D."/>
        </authorList>
    </citation>
    <scope>NUCLEOTIDE SEQUENCE [LARGE SCALE GENOMIC DNA]</scope>
    <source>
        <strain evidence="6 7">NCIMB 14900</strain>
    </source>
</reference>
<keyword evidence="4" id="KW-1133">Transmembrane helix</keyword>
<feature type="transmembrane region" description="Helical" evidence="4">
    <location>
        <begin position="1029"/>
        <end position="1051"/>
    </location>
</feature>
<feature type="transmembrane region" description="Helical" evidence="4">
    <location>
        <begin position="960"/>
        <end position="980"/>
    </location>
</feature>
<feature type="short sequence motif" description="DGA/G" evidence="2">
    <location>
        <begin position="243"/>
        <end position="245"/>
    </location>
</feature>
<evidence type="ECO:0000256" key="4">
    <source>
        <dbReference type="SAM" id="Phobius"/>
    </source>
</evidence>
<feature type="short sequence motif" description="GXSXG" evidence="2">
    <location>
        <begin position="69"/>
        <end position="73"/>
    </location>
</feature>
<dbReference type="EMBL" id="CP142149">
    <property type="protein sequence ID" value="WSE27624.1"/>
    <property type="molecule type" value="Genomic_DNA"/>
</dbReference>
<evidence type="ECO:0000313" key="7">
    <source>
        <dbReference type="Proteomes" id="UP001330812"/>
    </source>
</evidence>
<dbReference type="InterPro" id="IPR024282">
    <property type="entry name" value="DUF3376"/>
</dbReference>
<evidence type="ECO:0000259" key="5">
    <source>
        <dbReference type="PROSITE" id="PS51635"/>
    </source>
</evidence>
<dbReference type="PROSITE" id="PS51635">
    <property type="entry name" value="PNPLA"/>
    <property type="match status" value="1"/>
</dbReference>
<feature type="region of interest" description="Disordered" evidence="3">
    <location>
        <begin position="1059"/>
        <end position="1083"/>
    </location>
</feature>
<dbReference type="SUPFAM" id="SSF52151">
    <property type="entry name" value="FabD/lysophospholipase-like"/>
    <property type="match status" value="1"/>
</dbReference>
<keyword evidence="1 2" id="KW-0443">Lipid metabolism</keyword>
<dbReference type="Gene3D" id="3.40.1090.10">
    <property type="entry name" value="Cytosolic phospholipase A2 catalytic domain"/>
    <property type="match status" value="1"/>
</dbReference>
<proteinExistence type="predicted"/>
<feature type="compositionally biased region" description="Basic and acidic residues" evidence="3">
    <location>
        <begin position="1073"/>
        <end position="1083"/>
    </location>
</feature>
<keyword evidence="4" id="KW-0812">Transmembrane</keyword>
<evidence type="ECO:0000256" key="1">
    <source>
        <dbReference type="ARBA" id="ARBA00023098"/>
    </source>
</evidence>
<keyword evidence="7" id="KW-1185">Reference proteome</keyword>
<dbReference type="InterPro" id="IPR016035">
    <property type="entry name" value="Acyl_Trfase/lysoPLipase"/>
</dbReference>
<gene>
    <name evidence="6" type="ORF">VSH64_32885</name>
</gene>
<feature type="region of interest" description="Disordered" evidence="3">
    <location>
        <begin position="591"/>
        <end position="635"/>
    </location>
</feature>
<feature type="domain" description="PNPLA" evidence="5">
    <location>
        <begin position="16"/>
        <end position="256"/>
    </location>
</feature>
<evidence type="ECO:0000256" key="3">
    <source>
        <dbReference type="SAM" id="MobiDB-lite"/>
    </source>
</evidence>
<dbReference type="Pfam" id="PF01734">
    <property type="entry name" value="Patatin"/>
    <property type="match status" value="1"/>
</dbReference>
<evidence type="ECO:0000313" key="6">
    <source>
        <dbReference type="EMBL" id="WSE27624.1"/>
    </source>
</evidence>
<feature type="transmembrane region" description="Helical" evidence="4">
    <location>
        <begin position="987"/>
        <end position="1009"/>
    </location>
</feature>
<protein>
    <submittedName>
        <fullName evidence="6">Patatin-like protein</fullName>
    </submittedName>
</protein>
<feature type="compositionally biased region" description="Low complexity" evidence="3">
    <location>
        <begin position="598"/>
        <end position="614"/>
    </location>
</feature>
<evidence type="ECO:0000256" key="2">
    <source>
        <dbReference type="PROSITE-ProRule" id="PRU01161"/>
    </source>
</evidence>
<dbReference type="NCBIfam" id="TIGR03607">
    <property type="entry name" value="patatin-like protein"/>
    <property type="match status" value="1"/>
</dbReference>
<keyword evidence="4" id="KW-0472">Membrane</keyword>
<keyword evidence="2" id="KW-0378">Hydrolase</keyword>
<comment type="caution">
    <text evidence="2">Lacks conserved residue(s) required for the propagation of feature annotation.</text>
</comment>
<feature type="active site" description="Proton acceptor" evidence="2">
    <location>
        <position position="243"/>
    </location>
</feature>
<organism evidence="6 7">
    <name type="scientific">Amycolatopsis rhabdoformis</name>
    <dbReference type="NCBI Taxonomy" id="1448059"/>
    <lineage>
        <taxon>Bacteria</taxon>
        <taxon>Bacillati</taxon>
        <taxon>Actinomycetota</taxon>
        <taxon>Actinomycetes</taxon>
        <taxon>Pseudonocardiales</taxon>
        <taxon>Pseudonocardiaceae</taxon>
        <taxon>Amycolatopsis</taxon>
    </lineage>
</organism>